<dbReference type="InterPro" id="IPR050553">
    <property type="entry name" value="Thioredoxin_ResA/DsbE_sf"/>
</dbReference>
<dbReference type="PANTHER" id="PTHR42852">
    <property type="entry name" value="THIOL:DISULFIDE INTERCHANGE PROTEIN DSBE"/>
    <property type="match status" value="1"/>
</dbReference>
<dbReference type="PROSITE" id="PS51352">
    <property type="entry name" value="THIOREDOXIN_2"/>
    <property type="match status" value="1"/>
</dbReference>
<dbReference type="InterPro" id="IPR036249">
    <property type="entry name" value="Thioredoxin-like_sf"/>
</dbReference>
<protein>
    <recommendedName>
        <fullName evidence="1">Thioredoxin domain-containing protein</fullName>
    </recommendedName>
</protein>
<dbReference type="Gene3D" id="3.40.30.10">
    <property type="entry name" value="Glutaredoxin"/>
    <property type="match status" value="1"/>
</dbReference>
<comment type="caution">
    <text evidence="2">The sequence shown here is derived from an EMBL/GenBank/DDBJ whole genome shotgun (WGS) entry which is preliminary data.</text>
</comment>
<sequence>QLQSLDGQAVSLGDFRGKPVLLNFWASWCGPCRAEMPFLQEIFENKEWLDKGLVILTIDIGESPSVVKEFMENYDLSFPALLDTDRDVALDYNIRAIPTTFFIDKDGIIQDIKVGAFSSKTEIEKRLIKIIP</sequence>
<dbReference type="InterPro" id="IPR013766">
    <property type="entry name" value="Thioredoxin_domain"/>
</dbReference>
<dbReference type="PROSITE" id="PS00194">
    <property type="entry name" value="THIOREDOXIN_1"/>
    <property type="match status" value="1"/>
</dbReference>
<dbReference type="PANTHER" id="PTHR42852:SF13">
    <property type="entry name" value="PROTEIN DIPZ"/>
    <property type="match status" value="1"/>
</dbReference>
<dbReference type="AlphaFoldDB" id="X1N1Z2"/>
<proteinExistence type="predicted"/>
<dbReference type="InterPro" id="IPR000866">
    <property type="entry name" value="AhpC/TSA"/>
</dbReference>
<gene>
    <name evidence="2" type="ORF">S06H3_46018</name>
</gene>
<name>X1N1Z2_9ZZZZ</name>
<dbReference type="GO" id="GO:0016209">
    <property type="term" value="F:antioxidant activity"/>
    <property type="evidence" value="ECO:0007669"/>
    <property type="project" value="InterPro"/>
</dbReference>
<accession>X1N1Z2</accession>
<dbReference type="GO" id="GO:0016491">
    <property type="term" value="F:oxidoreductase activity"/>
    <property type="evidence" value="ECO:0007669"/>
    <property type="project" value="InterPro"/>
</dbReference>
<organism evidence="2">
    <name type="scientific">marine sediment metagenome</name>
    <dbReference type="NCBI Taxonomy" id="412755"/>
    <lineage>
        <taxon>unclassified sequences</taxon>
        <taxon>metagenomes</taxon>
        <taxon>ecological metagenomes</taxon>
    </lineage>
</organism>
<dbReference type="EMBL" id="BARV01028792">
    <property type="protein sequence ID" value="GAI37588.1"/>
    <property type="molecule type" value="Genomic_DNA"/>
</dbReference>
<dbReference type="InterPro" id="IPR017937">
    <property type="entry name" value="Thioredoxin_CS"/>
</dbReference>
<feature type="domain" description="Thioredoxin" evidence="1">
    <location>
        <begin position="1"/>
        <end position="132"/>
    </location>
</feature>
<dbReference type="CDD" id="cd02966">
    <property type="entry name" value="TlpA_like_family"/>
    <property type="match status" value="1"/>
</dbReference>
<feature type="non-terminal residue" evidence="2">
    <location>
        <position position="1"/>
    </location>
</feature>
<dbReference type="Pfam" id="PF00578">
    <property type="entry name" value="AhpC-TSA"/>
    <property type="match status" value="1"/>
</dbReference>
<dbReference type="SUPFAM" id="SSF52833">
    <property type="entry name" value="Thioredoxin-like"/>
    <property type="match status" value="1"/>
</dbReference>
<reference evidence="2" key="1">
    <citation type="journal article" date="2014" name="Front. Microbiol.">
        <title>High frequency of phylogenetically diverse reductive dehalogenase-homologous genes in deep subseafloor sedimentary metagenomes.</title>
        <authorList>
            <person name="Kawai M."/>
            <person name="Futagami T."/>
            <person name="Toyoda A."/>
            <person name="Takaki Y."/>
            <person name="Nishi S."/>
            <person name="Hori S."/>
            <person name="Arai W."/>
            <person name="Tsubouchi T."/>
            <person name="Morono Y."/>
            <person name="Uchiyama I."/>
            <person name="Ito T."/>
            <person name="Fujiyama A."/>
            <person name="Inagaki F."/>
            <person name="Takami H."/>
        </authorList>
    </citation>
    <scope>NUCLEOTIDE SEQUENCE</scope>
    <source>
        <strain evidence="2">Expedition CK06-06</strain>
    </source>
</reference>
<evidence type="ECO:0000259" key="1">
    <source>
        <dbReference type="PROSITE" id="PS51352"/>
    </source>
</evidence>
<evidence type="ECO:0000313" key="2">
    <source>
        <dbReference type="EMBL" id="GAI37588.1"/>
    </source>
</evidence>